<keyword evidence="2" id="KW-1185">Reference proteome</keyword>
<evidence type="ECO:0000313" key="2">
    <source>
        <dbReference type="Proteomes" id="UP001607303"/>
    </source>
</evidence>
<comment type="caution">
    <text evidence="1">The sequence shown here is derived from an EMBL/GenBank/DDBJ whole genome shotgun (WGS) entry which is preliminary data.</text>
</comment>
<gene>
    <name evidence="1" type="ORF">V1477_016999</name>
</gene>
<reference evidence="1 2" key="1">
    <citation type="journal article" date="2024" name="Ann. Entomol. Soc. Am.">
        <title>Genomic analyses of the southern and eastern yellowjacket wasps (Hymenoptera: Vespidae) reveal evolutionary signatures of social life.</title>
        <authorList>
            <person name="Catto M.A."/>
            <person name="Caine P.B."/>
            <person name="Orr S.E."/>
            <person name="Hunt B.G."/>
            <person name="Goodisman M.A.D."/>
        </authorList>
    </citation>
    <scope>NUCLEOTIDE SEQUENCE [LARGE SCALE GENOMIC DNA]</scope>
    <source>
        <strain evidence="1">232</strain>
        <tissue evidence="1">Head and thorax</tissue>
    </source>
</reference>
<proteinExistence type="predicted"/>
<dbReference type="Proteomes" id="UP001607303">
    <property type="component" value="Unassembled WGS sequence"/>
</dbReference>
<name>A0ABD2B4Q8_VESMC</name>
<accession>A0ABD2B4Q8</accession>
<evidence type="ECO:0000313" key="1">
    <source>
        <dbReference type="EMBL" id="KAL2727723.1"/>
    </source>
</evidence>
<protein>
    <submittedName>
        <fullName evidence="1">Uncharacterized protein</fullName>
    </submittedName>
</protein>
<organism evidence="1 2">
    <name type="scientific">Vespula maculifrons</name>
    <name type="common">Eastern yellow jacket</name>
    <name type="synonym">Wasp</name>
    <dbReference type="NCBI Taxonomy" id="7453"/>
    <lineage>
        <taxon>Eukaryota</taxon>
        <taxon>Metazoa</taxon>
        <taxon>Ecdysozoa</taxon>
        <taxon>Arthropoda</taxon>
        <taxon>Hexapoda</taxon>
        <taxon>Insecta</taxon>
        <taxon>Pterygota</taxon>
        <taxon>Neoptera</taxon>
        <taxon>Endopterygota</taxon>
        <taxon>Hymenoptera</taxon>
        <taxon>Apocrita</taxon>
        <taxon>Aculeata</taxon>
        <taxon>Vespoidea</taxon>
        <taxon>Vespidae</taxon>
        <taxon>Vespinae</taxon>
        <taxon>Vespula</taxon>
    </lineage>
</organism>
<sequence length="98" mass="11643">MSVHYYNSHEAYDTFSISATARDHLRPKLREVYSYDLVQNSNSSPLSCSVVPVIKSKDFTEIKRLREKERQRERVEYPPSYRLHSQGDFVIDKKEIFE</sequence>
<dbReference type="AlphaFoldDB" id="A0ABD2B4Q8"/>
<dbReference type="EMBL" id="JAYRBN010000100">
    <property type="protein sequence ID" value="KAL2727723.1"/>
    <property type="molecule type" value="Genomic_DNA"/>
</dbReference>